<keyword evidence="3" id="KW-1185">Reference proteome</keyword>
<proteinExistence type="predicted"/>
<feature type="region of interest" description="Disordered" evidence="1">
    <location>
        <begin position="400"/>
        <end position="438"/>
    </location>
</feature>
<feature type="region of interest" description="Disordered" evidence="1">
    <location>
        <begin position="293"/>
        <end position="314"/>
    </location>
</feature>
<feature type="compositionally biased region" description="Polar residues" evidence="1">
    <location>
        <begin position="402"/>
        <end position="419"/>
    </location>
</feature>
<evidence type="ECO:0008006" key="4">
    <source>
        <dbReference type="Google" id="ProtNLM"/>
    </source>
</evidence>
<reference evidence="2" key="1">
    <citation type="submission" date="2022-01" db="UniProtKB">
        <authorList>
            <consortium name="EnsemblMetazoa"/>
        </authorList>
    </citation>
    <scope>IDENTIFICATION</scope>
</reference>
<feature type="compositionally biased region" description="Low complexity" evidence="1">
    <location>
        <begin position="424"/>
        <end position="436"/>
    </location>
</feature>
<organism evidence="2 3">
    <name type="scientific">Cimex lectularius</name>
    <name type="common">Bed bug</name>
    <name type="synonym">Acanthia lectularia</name>
    <dbReference type="NCBI Taxonomy" id="79782"/>
    <lineage>
        <taxon>Eukaryota</taxon>
        <taxon>Metazoa</taxon>
        <taxon>Ecdysozoa</taxon>
        <taxon>Arthropoda</taxon>
        <taxon>Hexapoda</taxon>
        <taxon>Insecta</taxon>
        <taxon>Pterygota</taxon>
        <taxon>Neoptera</taxon>
        <taxon>Paraneoptera</taxon>
        <taxon>Hemiptera</taxon>
        <taxon>Heteroptera</taxon>
        <taxon>Panheteroptera</taxon>
        <taxon>Cimicomorpha</taxon>
        <taxon>Cimicidae</taxon>
        <taxon>Cimex</taxon>
    </lineage>
</organism>
<evidence type="ECO:0000256" key="1">
    <source>
        <dbReference type="SAM" id="MobiDB-lite"/>
    </source>
</evidence>
<dbReference type="KEGG" id="clec:106672548"/>
<evidence type="ECO:0000313" key="2">
    <source>
        <dbReference type="EnsemblMetazoa" id="XP_024082065.1"/>
    </source>
</evidence>
<dbReference type="AlphaFoldDB" id="A0A8I6SSZ3"/>
<dbReference type="EnsemblMetazoa" id="XM_024226297.1">
    <property type="protein sequence ID" value="XP_024082065.1"/>
    <property type="gene ID" value="LOC106672548"/>
</dbReference>
<protein>
    <recommendedName>
        <fullName evidence="4">Serum response factor-binding protein 1</fullName>
    </recommendedName>
</protein>
<name>A0A8I6SSZ3_CIMLE</name>
<evidence type="ECO:0000313" key="3">
    <source>
        <dbReference type="Proteomes" id="UP000494040"/>
    </source>
</evidence>
<dbReference type="RefSeq" id="XP_024082065.1">
    <property type="nucleotide sequence ID" value="XM_024226297.1"/>
</dbReference>
<accession>A0A8I6SSZ3</accession>
<dbReference type="OrthoDB" id="3364872at2759"/>
<dbReference type="Proteomes" id="UP000494040">
    <property type="component" value="Unassembled WGS sequence"/>
</dbReference>
<dbReference type="OMA" id="EQIVSMR"/>
<sequence length="469" mass="54755">MATLDRQTFQKEVASMRNEIERNRTGLFQKLTRAAIKFKTKSAPEEKSEHYKQKAQQIIEEAAEGKMLDRDDIIKFLLSHTEEELEQLLKDPNLQPDVKFKAKMGLQYPSLRSTINHFHNRYPAWKESLPDLLKEYNHKPPLQKKVTELKINNKAQRSAVKEDFSESLISDYCNNWSVTEDLDITLVLNTNKKRMNKFDDNSKGMNQYGKKGKFVQRKPCSKMMDLQQKHTNSDFALNKRFDKFDKTSNKSFTKNNDFKYIKTLNSPEKDALSKSYDAGMSTNGDSEMMVDKTGSENQTNPNETVPVKKNPSSDVEMKVEELKADPFFMTKDNKDYMTSSKVELPKSEIHEDKADNELKSYHLKNFKNMNQKPPYFSDQKPFGNKFNKQDYSNRFGNKFNKQDYSSRFGQNKPKFNSRPTFRPGGNWNGNFKNNQNPKTRYVKLHPSWEAKKKQMASLTEFKGNKIVFN</sequence>
<dbReference type="GeneID" id="106672548"/>
<dbReference type="CTD" id="41139"/>